<dbReference type="Gene3D" id="3.30.470.160">
    <property type="entry name" value="Inositol polyphosphate kinase"/>
    <property type="match status" value="1"/>
</dbReference>
<proteinExistence type="inferred from homology"/>
<dbReference type="GO" id="GO:0046854">
    <property type="term" value="P:phosphatidylinositol phosphate biosynthetic process"/>
    <property type="evidence" value="ECO:0007669"/>
    <property type="project" value="TreeGrafter"/>
</dbReference>
<dbReference type="GO" id="GO:0005634">
    <property type="term" value="C:nucleus"/>
    <property type="evidence" value="ECO:0007669"/>
    <property type="project" value="TreeGrafter"/>
</dbReference>
<reference evidence="7" key="1">
    <citation type="submission" date="2012-12" db="EMBL/GenBank/DDBJ databases">
        <authorList>
            <person name="Hellsten U."/>
            <person name="Grimwood J."/>
            <person name="Chapman J.A."/>
            <person name="Shapiro H."/>
            <person name="Aerts A."/>
            <person name="Otillar R.P."/>
            <person name="Terry A.Y."/>
            <person name="Boore J.L."/>
            <person name="Simakov O."/>
            <person name="Marletaz F."/>
            <person name="Cho S.-J."/>
            <person name="Edsinger-Gonzales E."/>
            <person name="Havlak P."/>
            <person name="Kuo D.-H."/>
            <person name="Larsson T."/>
            <person name="Lv J."/>
            <person name="Arendt D."/>
            <person name="Savage R."/>
            <person name="Osoegawa K."/>
            <person name="de Jong P."/>
            <person name="Lindberg D.R."/>
            <person name="Seaver E.C."/>
            <person name="Weisblat D.A."/>
            <person name="Putnam N.H."/>
            <person name="Grigoriev I.V."/>
            <person name="Rokhsar D.S."/>
        </authorList>
    </citation>
    <scope>NUCLEOTIDE SEQUENCE</scope>
    <source>
        <strain evidence="7">I ESC-2004</strain>
    </source>
</reference>
<dbReference type="InterPro" id="IPR005522">
    <property type="entry name" value="IPK"/>
</dbReference>
<dbReference type="OMA" id="MFFRTHE"/>
<dbReference type="GO" id="GO:0000828">
    <property type="term" value="F:inositol hexakisphosphate kinase activity"/>
    <property type="evidence" value="ECO:0007669"/>
    <property type="project" value="TreeGrafter"/>
</dbReference>
<dbReference type="EnsemblMetazoa" id="CapteT129324">
    <property type="protein sequence ID" value="CapteP129324"/>
    <property type="gene ID" value="CapteG129324"/>
</dbReference>
<evidence type="ECO:0000256" key="4">
    <source>
        <dbReference type="RuleBase" id="RU363090"/>
    </source>
</evidence>
<evidence type="ECO:0000313" key="6">
    <source>
        <dbReference type="EnsemblMetazoa" id="CapteP129324"/>
    </source>
</evidence>
<protein>
    <recommendedName>
        <fullName evidence="4">Kinase</fullName>
        <ecNumber evidence="4">2.7.-.-</ecNumber>
    </recommendedName>
</protein>
<dbReference type="PANTHER" id="PTHR12400">
    <property type="entry name" value="INOSITOL POLYPHOSPHATE KINASE"/>
    <property type="match status" value="1"/>
</dbReference>
<feature type="non-terminal residue" evidence="5">
    <location>
        <position position="1"/>
    </location>
</feature>
<dbReference type="EC" id="2.7.-.-" evidence="4"/>
<evidence type="ECO:0000256" key="1">
    <source>
        <dbReference type="ARBA" id="ARBA00007374"/>
    </source>
</evidence>
<evidence type="ECO:0000256" key="2">
    <source>
        <dbReference type="ARBA" id="ARBA00022679"/>
    </source>
</evidence>
<gene>
    <name evidence="5" type="ORF">CAPTEDRAFT_129324</name>
</gene>
<evidence type="ECO:0000313" key="5">
    <source>
        <dbReference type="EMBL" id="ELU11302.1"/>
    </source>
</evidence>
<organism evidence="5">
    <name type="scientific">Capitella teleta</name>
    <name type="common">Polychaete worm</name>
    <dbReference type="NCBI Taxonomy" id="283909"/>
    <lineage>
        <taxon>Eukaryota</taxon>
        <taxon>Metazoa</taxon>
        <taxon>Spiralia</taxon>
        <taxon>Lophotrochozoa</taxon>
        <taxon>Annelida</taxon>
        <taxon>Polychaeta</taxon>
        <taxon>Sedentaria</taxon>
        <taxon>Scolecida</taxon>
        <taxon>Capitellidae</taxon>
        <taxon>Capitella</taxon>
    </lineage>
</organism>
<dbReference type="HOGENOM" id="CLU_017767_3_1_1"/>
<dbReference type="FunCoup" id="R7UYF6">
    <property type="interactions" value="504"/>
</dbReference>
<evidence type="ECO:0000313" key="7">
    <source>
        <dbReference type="Proteomes" id="UP000014760"/>
    </source>
</evidence>
<dbReference type="GO" id="GO:0005737">
    <property type="term" value="C:cytoplasm"/>
    <property type="evidence" value="ECO:0007669"/>
    <property type="project" value="TreeGrafter"/>
</dbReference>
<reference evidence="6" key="3">
    <citation type="submission" date="2015-06" db="UniProtKB">
        <authorList>
            <consortium name="EnsemblMetazoa"/>
        </authorList>
    </citation>
    <scope>IDENTIFICATION</scope>
</reference>
<sequence length="298" mass="34501">NALDLTAPASDALLKNRKNAWVQLAGHPGSFAPAGPHTIWKKRMTKENNETVAYQALLHDAVKDLVPQFYREVYFNGDVFIEIEDLLQHFTNPSIMDIKMGTRTFLESEVTNPVVRKDLYEKMIKLNMDEPTEEEHEQKAITKLRYMQFREKDSSTASLGFRIEALRMAGEPPNTDLKKVKSRDQVKNKMVMFLEGNLEVMNKLIQRLQRIREKFAESKFFRNHEIIGSSLLILYDHHHHANIWLIDFAKTLPVEGIELTHESAWEVGNHEDGYLIGLENIASVSLGWNKFTYLIEYL</sequence>
<dbReference type="GO" id="GO:0032958">
    <property type="term" value="P:inositol phosphate biosynthetic process"/>
    <property type="evidence" value="ECO:0007669"/>
    <property type="project" value="InterPro"/>
</dbReference>
<reference evidence="5 7" key="2">
    <citation type="journal article" date="2013" name="Nature">
        <title>Insights into bilaterian evolution from three spiralian genomes.</title>
        <authorList>
            <person name="Simakov O."/>
            <person name="Marletaz F."/>
            <person name="Cho S.J."/>
            <person name="Edsinger-Gonzales E."/>
            <person name="Havlak P."/>
            <person name="Hellsten U."/>
            <person name="Kuo D.H."/>
            <person name="Larsson T."/>
            <person name="Lv J."/>
            <person name="Arendt D."/>
            <person name="Savage R."/>
            <person name="Osoegawa K."/>
            <person name="de Jong P."/>
            <person name="Grimwood J."/>
            <person name="Chapman J.A."/>
            <person name="Shapiro H."/>
            <person name="Aerts A."/>
            <person name="Otillar R.P."/>
            <person name="Terry A.Y."/>
            <person name="Boore J.L."/>
            <person name="Grigoriev I.V."/>
            <person name="Lindberg D.R."/>
            <person name="Seaver E.C."/>
            <person name="Weisblat D.A."/>
            <person name="Putnam N.H."/>
            <person name="Rokhsar D.S."/>
        </authorList>
    </citation>
    <scope>NUCLEOTIDE SEQUENCE</scope>
    <source>
        <strain evidence="5 7">I ESC-2004</strain>
    </source>
</reference>
<keyword evidence="2 4" id="KW-0808">Transferase</keyword>
<comment type="similarity">
    <text evidence="1 4">Belongs to the inositol phosphokinase (IPK) family.</text>
</comment>
<dbReference type="OrthoDB" id="338650at2759"/>
<dbReference type="PANTHER" id="PTHR12400:SF26">
    <property type="entry name" value="KINASE"/>
    <property type="match status" value="1"/>
</dbReference>
<dbReference type="InterPro" id="IPR038286">
    <property type="entry name" value="IPK_sf"/>
</dbReference>
<evidence type="ECO:0000256" key="3">
    <source>
        <dbReference type="ARBA" id="ARBA00022777"/>
    </source>
</evidence>
<dbReference type="EMBL" id="AMQN01005792">
    <property type="status" value="NOT_ANNOTATED_CDS"/>
    <property type="molecule type" value="Genomic_DNA"/>
</dbReference>
<dbReference type="AlphaFoldDB" id="R7UYF6"/>
<keyword evidence="7" id="KW-1185">Reference proteome</keyword>
<dbReference type="EMBL" id="KB296812">
    <property type="protein sequence ID" value="ELU11302.1"/>
    <property type="molecule type" value="Genomic_DNA"/>
</dbReference>
<keyword evidence="3 4" id="KW-0418">Kinase</keyword>
<dbReference type="STRING" id="283909.R7UYF6"/>
<dbReference type="Proteomes" id="UP000014760">
    <property type="component" value="Unassembled WGS sequence"/>
</dbReference>
<accession>R7UYF6</accession>
<name>R7UYF6_CAPTE</name>
<dbReference type="SUPFAM" id="SSF56104">
    <property type="entry name" value="SAICAR synthase-like"/>
    <property type="match status" value="1"/>
</dbReference>
<dbReference type="Pfam" id="PF03770">
    <property type="entry name" value="IPK"/>
    <property type="match status" value="1"/>
</dbReference>